<dbReference type="Pfam" id="PF07743">
    <property type="entry name" value="HSCB_C"/>
    <property type="match status" value="1"/>
</dbReference>
<proteinExistence type="inferred from homology"/>
<dbReference type="InterPro" id="IPR001623">
    <property type="entry name" value="DnaJ_domain"/>
</dbReference>
<reference evidence="5 6" key="1">
    <citation type="journal article" date="2020" name="G3 (Bethesda)">
        <title>Genetic Underpinnings of Host Manipulation by Ophiocordyceps as Revealed by Comparative Transcriptomics.</title>
        <authorList>
            <person name="Will I."/>
            <person name="Das B."/>
            <person name="Trinh T."/>
            <person name="Brachmann A."/>
            <person name="Ohm R.A."/>
            <person name="de Bekker C."/>
        </authorList>
    </citation>
    <scope>NUCLEOTIDE SEQUENCE [LARGE SCALE GENOMIC DNA]</scope>
    <source>
        <strain evidence="5 6">EC05</strain>
    </source>
</reference>
<dbReference type="InterPro" id="IPR009073">
    <property type="entry name" value="HscB_oligo_C"/>
</dbReference>
<comment type="caution">
    <text evidence="5">The sequence shown here is derived from an EMBL/GenBank/DDBJ whole genome shotgun (WGS) entry which is preliminary data.</text>
</comment>
<dbReference type="SUPFAM" id="SSF47144">
    <property type="entry name" value="HSC20 (HSCB), C-terminal oligomerisation domain"/>
    <property type="match status" value="1"/>
</dbReference>
<keyword evidence="6" id="KW-1185">Reference proteome</keyword>
<name>A0A8H4Q0Z7_9HYPO</name>
<dbReference type="EMBL" id="JAACLJ010000009">
    <property type="protein sequence ID" value="KAF4581125.1"/>
    <property type="molecule type" value="Genomic_DNA"/>
</dbReference>
<evidence type="ECO:0000259" key="4">
    <source>
        <dbReference type="PROSITE" id="PS50076"/>
    </source>
</evidence>
<dbReference type="Proteomes" id="UP000562929">
    <property type="component" value="Unassembled WGS sequence"/>
</dbReference>
<dbReference type="GO" id="GO:0051259">
    <property type="term" value="P:protein complex oligomerization"/>
    <property type="evidence" value="ECO:0007669"/>
    <property type="project" value="InterPro"/>
</dbReference>
<dbReference type="GO" id="GO:0051087">
    <property type="term" value="F:protein-folding chaperone binding"/>
    <property type="evidence" value="ECO:0007669"/>
    <property type="project" value="InterPro"/>
</dbReference>
<keyword evidence="2" id="KW-0143">Chaperone</keyword>
<accession>A0A8H4Q0Z7</accession>
<feature type="region of interest" description="Disordered" evidence="3">
    <location>
        <begin position="62"/>
        <end position="84"/>
    </location>
</feature>
<dbReference type="GO" id="GO:0005739">
    <property type="term" value="C:mitochondrion"/>
    <property type="evidence" value="ECO:0007669"/>
    <property type="project" value="TreeGrafter"/>
</dbReference>
<evidence type="ECO:0000256" key="1">
    <source>
        <dbReference type="ARBA" id="ARBA00010476"/>
    </source>
</evidence>
<dbReference type="OrthoDB" id="448954at2759"/>
<dbReference type="AlphaFoldDB" id="A0A8H4Q0Z7"/>
<gene>
    <name evidence="5" type="ORF">GQ602_007262</name>
</gene>
<dbReference type="GO" id="GO:0044571">
    <property type="term" value="P:[2Fe-2S] cluster assembly"/>
    <property type="evidence" value="ECO:0007669"/>
    <property type="project" value="InterPro"/>
</dbReference>
<comment type="similarity">
    <text evidence="1">Belongs to the HscB family.</text>
</comment>
<feature type="domain" description="J" evidence="4">
    <location>
        <begin position="130"/>
        <end position="209"/>
    </location>
</feature>
<feature type="compositionally biased region" description="Pro residues" evidence="3">
    <location>
        <begin position="71"/>
        <end position="82"/>
    </location>
</feature>
<dbReference type="Gene3D" id="1.10.287.110">
    <property type="entry name" value="DnaJ domain"/>
    <property type="match status" value="1"/>
</dbReference>
<dbReference type="PANTHER" id="PTHR14021:SF15">
    <property type="entry name" value="IRON-SULFUR CLUSTER CO-CHAPERONE PROTEIN HSCB"/>
    <property type="match status" value="1"/>
</dbReference>
<dbReference type="InterPro" id="IPR004640">
    <property type="entry name" value="HscB"/>
</dbReference>
<dbReference type="InterPro" id="IPR036386">
    <property type="entry name" value="HscB_C_sf"/>
</dbReference>
<dbReference type="PROSITE" id="PS50076">
    <property type="entry name" value="DNAJ_2"/>
    <property type="match status" value="1"/>
</dbReference>
<dbReference type="PANTHER" id="PTHR14021">
    <property type="entry name" value="IRON-SULFUR CLUSTER CO-CHAPERONE PROTEIN HSCB"/>
    <property type="match status" value="1"/>
</dbReference>
<dbReference type="CDD" id="cd06257">
    <property type="entry name" value="DnaJ"/>
    <property type="match status" value="1"/>
</dbReference>
<protein>
    <submittedName>
        <fullName evidence="5">Fe-S protein assembly co-chaperone HscB</fullName>
    </submittedName>
</protein>
<dbReference type="Pfam" id="PF00226">
    <property type="entry name" value="DnaJ"/>
    <property type="match status" value="1"/>
</dbReference>
<evidence type="ECO:0000313" key="6">
    <source>
        <dbReference type="Proteomes" id="UP000562929"/>
    </source>
</evidence>
<dbReference type="Gene3D" id="1.20.1280.20">
    <property type="entry name" value="HscB, C-terminal domain"/>
    <property type="match status" value="1"/>
</dbReference>
<evidence type="ECO:0000256" key="3">
    <source>
        <dbReference type="SAM" id="MobiDB-lite"/>
    </source>
</evidence>
<evidence type="ECO:0000256" key="2">
    <source>
        <dbReference type="ARBA" id="ARBA00023186"/>
    </source>
</evidence>
<organism evidence="5 6">
    <name type="scientific">Ophiocordyceps camponoti-floridani</name>
    <dbReference type="NCBI Taxonomy" id="2030778"/>
    <lineage>
        <taxon>Eukaryota</taxon>
        <taxon>Fungi</taxon>
        <taxon>Dikarya</taxon>
        <taxon>Ascomycota</taxon>
        <taxon>Pezizomycotina</taxon>
        <taxon>Sordariomycetes</taxon>
        <taxon>Hypocreomycetidae</taxon>
        <taxon>Hypocreales</taxon>
        <taxon>Ophiocordycipitaceae</taxon>
        <taxon>Ophiocordyceps</taxon>
    </lineage>
</organism>
<sequence length="311" mass="35237">MVLRFARFEWQPTILSFSSPPPTLPPLHDESTPIHDIVNLHHQTSTTLDRLSNDVIVFPRRLPRESQRIDPPTPPPTPPSSPPDRLRPIIVINAIIIVDAFISPIISLIIDPIITPLISLTPIPIPIPTPKYNLRTLPQIPPLRPPPSGPFQVNLPSLRREFLQLQSIHHPDKHPADEKVSAEATSALINHAYHILSDPLLRAQYLLKLRKIDVNGDRQKTIDDEPLWEVVMEAFEAVDAATTQADLDALRKLNETRISTCEHELDIAFAKDDMKAATHITIRLLFWDKIRAWIEEWKPPAETSTFSPIQP</sequence>
<dbReference type="SUPFAM" id="SSF46565">
    <property type="entry name" value="Chaperone J-domain"/>
    <property type="match status" value="1"/>
</dbReference>
<evidence type="ECO:0000313" key="5">
    <source>
        <dbReference type="EMBL" id="KAF4581125.1"/>
    </source>
</evidence>
<dbReference type="GO" id="GO:0001671">
    <property type="term" value="F:ATPase activator activity"/>
    <property type="evidence" value="ECO:0007669"/>
    <property type="project" value="InterPro"/>
</dbReference>
<dbReference type="NCBIfam" id="TIGR00714">
    <property type="entry name" value="hscB"/>
    <property type="match status" value="1"/>
</dbReference>
<dbReference type="SMART" id="SM00271">
    <property type="entry name" value="DnaJ"/>
    <property type="match status" value="1"/>
</dbReference>
<dbReference type="InterPro" id="IPR036869">
    <property type="entry name" value="J_dom_sf"/>
</dbReference>